<gene>
    <name evidence="2" type="ORF">SAMN04488063_3503</name>
</gene>
<dbReference type="AlphaFoldDB" id="A0A1I2WD89"/>
<reference evidence="3" key="1">
    <citation type="submission" date="2016-10" db="EMBL/GenBank/DDBJ databases">
        <authorList>
            <person name="Varghese N."/>
            <person name="Submissions S."/>
        </authorList>
    </citation>
    <scope>NUCLEOTIDE SEQUENCE [LARGE SCALE GENOMIC DNA]</scope>
    <source>
        <strain evidence="3">CGMCC 1.7739</strain>
    </source>
</reference>
<organism evidence="2 3">
    <name type="scientific">Halopelagius inordinatus</name>
    <dbReference type="NCBI Taxonomy" id="553467"/>
    <lineage>
        <taxon>Archaea</taxon>
        <taxon>Methanobacteriati</taxon>
        <taxon>Methanobacteriota</taxon>
        <taxon>Stenosarchaea group</taxon>
        <taxon>Halobacteria</taxon>
        <taxon>Halobacteriales</taxon>
        <taxon>Haloferacaceae</taxon>
    </lineage>
</organism>
<protein>
    <submittedName>
        <fullName evidence="2">Uncharacterized protein</fullName>
    </submittedName>
</protein>
<accession>A0A1I2WD89</accession>
<evidence type="ECO:0000256" key="1">
    <source>
        <dbReference type="SAM" id="MobiDB-lite"/>
    </source>
</evidence>
<name>A0A1I2WD89_9EURY</name>
<dbReference type="EMBL" id="FOOQ01000008">
    <property type="protein sequence ID" value="SFG99255.1"/>
    <property type="molecule type" value="Genomic_DNA"/>
</dbReference>
<feature type="compositionally biased region" description="Basic and acidic residues" evidence="1">
    <location>
        <begin position="33"/>
        <end position="52"/>
    </location>
</feature>
<evidence type="ECO:0000313" key="3">
    <source>
        <dbReference type="Proteomes" id="UP000198876"/>
    </source>
</evidence>
<feature type="region of interest" description="Disordered" evidence="1">
    <location>
        <begin position="25"/>
        <end position="52"/>
    </location>
</feature>
<dbReference type="OrthoDB" id="307195at2157"/>
<dbReference type="RefSeq" id="WP_177213405.1">
    <property type="nucleotide sequence ID" value="NZ_FOOQ01000008.1"/>
</dbReference>
<dbReference type="STRING" id="553467.SAMN04488063_3503"/>
<dbReference type="Proteomes" id="UP000198876">
    <property type="component" value="Unassembled WGS sequence"/>
</dbReference>
<keyword evidence="3" id="KW-1185">Reference proteome</keyword>
<proteinExistence type="predicted"/>
<sequence length="52" mass="5602">MSHRSHNTRLSEWADLVGASLPDSLAEVEDVEETARDAADIAPGDGERGRPN</sequence>
<evidence type="ECO:0000313" key="2">
    <source>
        <dbReference type="EMBL" id="SFG99255.1"/>
    </source>
</evidence>